<protein>
    <recommendedName>
        <fullName evidence="5">Archease domain-containing protein</fullName>
    </recommendedName>
</protein>
<dbReference type="PANTHER" id="PTHR12682">
    <property type="entry name" value="ARCHEASE"/>
    <property type="match status" value="1"/>
</dbReference>
<dbReference type="AlphaFoldDB" id="A0A660SIA7"/>
<evidence type="ECO:0000313" key="7">
    <source>
        <dbReference type="Proteomes" id="UP000268469"/>
    </source>
</evidence>
<dbReference type="Proteomes" id="UP000268469">
    <property type="component" value="Unassembled WGS sequence"/>
</dbReference>
<evidence type="ECO:0000256" key="4">
    <source>
        <dbReference type="ARBA" id="ARBA00022837"/>
    </source>
</evidence>
<dbReference type="InterPro" id="IPR036820">
    <property type="entry name" value="Archease_dom_sf"/>
</dbReference>
<sequence length="136" mass="16125">MGRYWKLNHTADLAIRVEAESLEDLFITYARAMFDTMVGGRLEERITQTLELEANDEGELLLDWLKELLFLFERDGFIPIKYELNIMDNRLKARIVGDQFDPHRHTAHLEIKVPTYHRFSIKEDSGRWEGRIIFDV</sequence>
<dbReference type="PANTHER" id="PTHR12682:SF11">
    <property type="entry name" value="PROTEIN ARCHEASE"/>
    <property type="match status" value="1"/>
</dbReference>
<dbReference type="Pfam" id="PF01951">
    <property type="entry name" value="Archease"/>
    <property type="match status" value="1"/>
</dbReference>
<dbReference type="InterPro" id="IPR023572">
    <property type="entry name" value="Archease_dom"/>
</dbReference>
<organism evidence="6 7">
    <name type="scientific">candidate division WOR-3 bacterium</name>
    <dbReference type="NCBI Taxonomy" id="2052148"/>
    <lineage>
        <taxon>Bacteria</taxon>
        <taxon>Bacteria division WOR-3</taxon>
    </lineage>
</organism>
<keyword evidence="2" id="KW-0819">tRNA processing</keyword>
<dbReference type="EMBL" id="QNBE01000041">
    <property type="protein sequence ID" value="RKX70383.1"/>
    <property type="molecule type" value="Genomic_DNA"/>
</dbReference>
<keyword evidence="3" id="KW-0479">Metal-binding</keyword>
<comment type="similarity">
    <text evidence="1">Belongs to the archease family.</text>
</comment>
<evidence type="ECO:0000313" key="6">
    <source>
        <dbReference type="EMBL" id="RKX70383.1"/>
    </source>
</evidence>
<name>A0A660SIA7_UNCW3</name>
<accession>A0A660SIA7</accession>
<reference evidence="6 7" key="1">
    <citation type="submission" date="2018-06" db="EMBL/GenBank/DDBJ databases">
        <title>Extensive metabolic versatility and redundancy in microbially diverse, dynamic hydrothermal sediments.</title>
        <authorList>
            <person name="Dombrowski N."/>
            <person name="Teske A."/>
            <person name="Baker B.J."/>
        </authorList>
    </citation>
    <scope>NUCLEOTIDE SEQUENCE [LARGE SCALE GENOMIC DNA]</scope>
    <source>
        <strain evidence="6">B36_G15</strain>
    </source>
</reference>
<dbReference type="InterPro" id="IPR002804">
    <property type="entry name" value="Archease"/>
</dbReference>
<evidence type="ECO:0000256" key="2">
    <source>
        <dbReference type="ARBA" id="ARBA00022694"/>
    </source>
</evidence>
<feature type="domain" description="Archease" evidence="5">
    <location>
        <begin position="5"/>
        <end position="136"/>
    </location>
</feature>
<proteinExistence type="inferred from homology"/>
<evidence type="ECO:0000259" key="5">
    <source>
        <dbReference type="Pfam" id="PF01951"/>
    </source>
</evidence>
<gene>
    <name evidence="6" type="ORF">DRP53_05215</name>
</gene>
<dbReference type="GO" id="GO:0046872">
    <property type="term" value="F:metal ion binding"/>
    <property type="evidence" value="ECO:0007669"/>
    <property type="project" value="UniProtKB-KW"/>
</dbReference>
<dbReference type="SUPFAM" id="SSF69819">
    <property type="entry name" value="MTH1598-like"/>
    <property type="match status" value="1"/>
</dbReference>
<evidence type="ECO:0000256" key="1">
    <source>
        <dbReference type="ARBA" id="ARBA00007963"/>
    </source>
</evidence>
<comment type="caution">
    <text evidence="6">The sequence shown here is derived from an EMBL/GenBank/DDBJ whole genome shotgun (WGS) entry which is preliminary data.</text>
</comment>
<dbReference type="Gene3D" id="3.55.10.10">
    <property type="entry name" value="Archease domain"/>
    <property type="match status" value="1"/>
</dbReference>
<dbReference type="GO" id="GO:0008033">
    <property type="term" value="P:tRNA processing"/>
    <property type="evidence" value="ECO:0007669"/>
    <property type="project" value="UniProtKB-KW"/>
</dbReference>
<evidence type="ECO:0000256" key="3">
    <source>
        <dbReference type="ARBA" id="ARBA00022723"/>
    </source>
</evidence>
<keyword evidence="4" id="KW-0106">Calcium</keyword>